<evidence type="ECO:0000313" key="2">
    <source>
        <dbReference type="Proteomes" id="UP000838412"/>
    </source>
</evidence>
<organism evidence="1 2">
    <name type="scientific">Branchiostoma lanceolatum</name>
    <name type="common">Common lancelet</name>
    <name type="synonym">Amphioxus lanceolatum</name>
    <dbReference type="NCBI Taxonomy" id="7740"/>
    <lineage>
        <taxon>Eukaryota</taxon>
        <taxon>Metazoa</taxon>
        <taxon>Chordata</taxon>
        <taxon>Cephalochordata</taxon>
        <taxon>Leptocardii</taxon>
        <taxon>Amphioxiformes</taxon>
        <taxon>Branchiostomatidae</taxon>
        <taxon>Branchiostoma</taxon>
    </lineage>
</organism>
<evidence type="ECO:0000313" key="1">
    <source>
        <dbReference type="EMBL" id="CAH1265364.1"/>
    </source>
</evidence>
<name>A0A8K0EW20_BRALA</name>
<dbReference type="AlphaFoldDB" id="A0A8K0EW20"/>
<keyword evidence="2" id="KW-1185">Reference proteome</keyword>
<dbReference type="Proteomes" id="UP000838412">
    <property type="component" value="Chromosome 5"/>
</dbReference>
<sequence length="85" mass="9884">MEHHPVVYNYRALDCPHKPAGSRSSKLMSGLNWNMTFLPYQKDLIYSTLLYSTLLYSTLLYSTLLYSTLLYSTLLYSTLLYSTLE</sequence>
<dbReference type="EMBL" id="OV696690">
    <property type="protein sequence ID" value="CAH1265364.1"/>
    <property type="molecule type" value="Genomic_DNA"/>
</dbReference>
<reference evidence="1" key="1">
    <citation type="submission" date="2022-01" db="EMBL/GenBank/DDBJ databases">
        <authorList>
            <person name="Braso-Vives M."/>
        </authorList>
    </citation>
    <scope>NUCLEOTIDE SEQUENCE</scope>
</reference>
<proteinExistence type="predicted"/>
<protein>
    <submittedName>
        <fullName evidence="1">Hypp3170 protein</fullName>
    </submittedName>
</protein>
<gene>
    <name evidence="1" type="primary">Hypp3170</name>
    <name evidence="1" type="ORF">BLAG_LOCUS19379</name>
</gene>
<accession>A0A8K0EW20</accession>